<keyword evidence="2" id="KW-1185">Reference proteome</keyword>
<protein>
    <submittedName>
        <fullName evidence="1">Addiction module antitoxin</fullName>
    </submittedName>
</protein>
<evidence type="ECO:0000313" key="2">
    <source>
        <dbReference type="Proteomes" id="UP000070250"/>
    </source>
</evidence>
<dbReference type="AlphaFoldDB" id="A0A127FBD2"/>
<dbReference type="STRING" id="465721.ACG33_07305"/>
<sequence length="104" mass="10962">MATKRKTAKETFSRYDTADYLKSEDDIAAYLDAVMEDAADDPALISAALGNVARAYGMIKLANDTGLTREGLYKALGAGGNPTLATVVKVMKALGMRLSVSKAA</sequence>
<dbReference type="EMBL" id="CP011971">
    <property type="protein sequence ID" value="AMN46905.1"/>
    <property type="molecule type" value="Genomic_DNA"/>
</dbReference>
<dbReference type="InterPro" id="IPR014057">
    <property type="entry name" value="HI1420"/>
</dbReference>
<dbReference type="RefSeq" id="WP_066919956.1">
    <property type="nucleotide sequence ID" value="NZ_CP011971.1"/>
</dbReference>
<accession>A0A127FBD2</accession>
<name>A0A127FBD2_STEDE</name>
<dbReference type="NCBIfam" id="TIGR02684">
    <property type="entry name" value="dnstrm_HI1420"/>
    <property type="match status" value="1"/>
</dbReference>
<dbReference type="PANTHER" id="PTHR40275">
    <property type="entry name" value="SSL7038 PROTEIN"/>
    <property type="match status" value="1"/>
</dbReference>
<reference evidence="1 2" key="1">
    <citation type="submission" date="2015-06" db="EMBL/GenBank/DDBJ databases">
        <title>A Comprehensive Approach to Explore the Metabolic and Phylogenetic Diversity of Bacterial Steroid Degradation in the Environment: Testosterone as an Example.</title>
        <authorList>
            <person name="Yang F.-C."/>
            <person name="Chen Y.-L."/>
            <person name="Yu C.-P."/>
            <person name="Tang S.-L."/>
            <person name="Wang P.-H."/>
            <person name="Ismail W."/>
            <person name="Wang C.-H."/>
            <person name="Yang C.-Y."/>
            <person name="Chiang Y.-R."/>
        </authorList>
    </citation>
    <scope>NUCLEOTIDE SEQUENCE [LARGE SCALE GENOMIC DNA]</scope>
    <source>
        <strain evidence="1 2">DSM 18526</strain>
    </source>
</reference>
<dbReference type="PANTHER" id="PTHR40275:SF1">
    <property type="entry name" value="SSL7038 PROTEIN"/>
    <property type="match status" value="1"/>
</dbReference>
<dbReference type="KEGG" id="sdf:ACG33_07305"/>
<proteinExistence type="predicted"/>
<dbReference type="InterPro" id="IPR010982">
    <property type="entry name" value="Lambda_DNA-bd_dom_sf"/>
</dbReference>
<organism evidence="1 2">
    <name type="scientific">Steroidobacter denitrificans</name>
    <dbReference type="NCBI Taxonomy" id="465721"/>
    <lineage>
        <taxon>Bacteria</taxon>
        <taxon>Pseudomonadati</taxon>
        <taxon>Pseudomonadota</taxon>
        <taxon>Gammaproteobacteria</taxon>
        <taxon>Steroidobacterales</taxon>
        <taxon>Steroidobacteraceae</taxon>
        <taxon>Steroidobacter</taxon>
    </lineage>
</organism>
<evidence type="ECO:0000313" key="1">
    <source>
        <dbReference type="EMBL" id="AMN46905.1"/>
    </source>
</evidence>
<dbReference type="SUPFAM" id="SSF47413">
    <property type="entry name" value="lambda repressor-like DNA-binding domains"/>
    <property type="match status" value="1"/>
</dbReference>
<dbReference type="Proteomes" id="UP000070250">
    <property type="component" value="Chromosome"/>
</dbReference>
<dbReference type="PATRIC" id="fig|465721.4.peg.1548"/>
<dbReference type="OrthoDB" id="9798416at2"/>
<dbReference type="Pfam" id="PF21716">
    <property type="entry name" value="dnstrm_HI1420"/>
    <property type="match status" value="1"/>
</dbReference>
<dbReference type="GO" id="GO:0003677">
    <property type="term" value="F:DNA binding"/>
    <property type="evidence" value="ECO:0007669"/>
    <property type="project" value="InterPro"/>
</dbReference>
<gene>
    <name evidence="1" type="ORF">ACG33_07305</name>
</gene>